<comment type="caution">
    <text evidence="8">The sequence shown here is derived from an EMBL/GenBank/DDBJ whole genome shotgun (WGS) entry which is preliminary data.</text>
</comment>
<dbReference type="AlphaFoldDB" id="A0A7Y0BNT1"/>
<dbReference type="Gene3D" id="2.102.10.10">
    <property type="entry name" value="Rieske [2Fe-2S] iron-sulphur domain"/>
    <property type="match status" value="1"/>
</dbReference>
<dbReference type="EMBL" id="JABBGM010000003">
    <property type="protein sequence ID" value="NML93708.1"/>
    <property type="molecule type" value="Genomic_DNA"/>
</dbReference>
<dbReference type="GO" id="GO:0051537">
    <property type="term" value="F:2 iron, 2 sulfur cluster binding"/>
    <property type="evidence" value="ECO:0007669"/>
    <property type="project" value="UniProtKB-KW"/>
</dbReference>
<evidence type="ECO:0000313" key="8">
    <source>
        <dbReference type="EMBL" id="NML93708.1"/>
    </source>
</evidence>
<dbReference type="PROSITE" id="PS51296">
    <property type="entry name" value="RIESKE"/>
    <property type="match status" value="1"/>
</dbReference>
<dbReference type="RefSeq" id="WP_169492978.1">
    <property type="nucleotide sequence ID" value="NZ_JABBGM010000003.1"/>
</dbReference>
<dbReference type="InterPro" id="IPR001663">
    <property type="entry name" value="Rng_hydr_dOase-A"/>
</dbReference>
<dbReference type="Pfam" id="PF00848">
    <property type="entry name" value="Ring_hydroxyl_A"/>
    <property type="match status" value="1"/>
</dbReference>
<gene>
    <name evidence="8" type="ORF">HHL27_08515</name>
</gene>
<dbReference type="Gene3D" id="3.90.380.10">
    <property type="entry name" value="Naphthalene 1,2-dioxygenase Alpha Subunit, Chain A, domain 1"/>
    <property type="match status" value="1"/>
</dbReference>
<dbReference type="GO" id="GO:0005506">
    <property type="term" value="F:iron ion binding"/>
    <property type="evidence" value="ECO:0007669"/>
    <property type="project" value="InterPro"/>
</dbReference>
<evidence type="ECO:0000256" key="1">
    <source>
        <dbReference type="ARBA" id="ARBA00001962"/>
    </source>
</evidence>
<evidence type="ECO:0000256" key="5">
    <source>
        <dbReference type="ARBA" id="ARBA00023004"/>
    </source>
</evidence>
<keyword evidence="4" id="KW-0560">Oxidoreductase</keyword>
<evidence type="ECO:0000259" key="7">
    <source>
        <dbReference type="PROSITE" id="PS51296"/>
    </source>
</evidence>
<dbReference type="InterPro" id="IPR017941">
    <property type="entry name" value="Rieske_2Fe-2S"/>
</dbReference>
<accession>A0A7Y0BNT1</accession>
<dbReference type="CDD" id="cd08882">
    <property type="entry name" value="RHO_alpha_C_MupW-like"/>
    <property type="match status" value="1"/>
</dbReference>
<dbReference type="InterPro" id="IPR015879">
    <property type="entry name" value="Ring_hydroxy_dOase_asu_C_dom"/>
</dbReference>
<keyword evidence="6" id="KW-0411">Iron-sulfur</keyword>
<evidence type="ECO:0000256" key="2">
    <source>
        <dbReference type="ARBA" id="ARBA00022714"/>
    </source>
</evidence>
<dbReference type="SUPFAM" id="SSF50022">
    <property type="entry name" value="ISP domain"/>
    <property type="match status" value="1"/>
</dbReference>
<dbReference type="InterPro" id="IPR036922">
    <property type="entry name" value="Rieske_2Fe-2S_sf"/>
</dbReference>
<dbReference type="GO" id="GO:0051213">
    <property type="term" value="F:dioxygenase activity"/>
    <property type="evidence" value="ECO:0007669"/>
    <property type="project" value="UniProtKB-KW"/>
</dbReference>
<dbReference type="Proteomes" id="UP000583556">
    <property type="component" value="Unassembled WGS sequence"/>
</dbReference>
<dbReference type="CDD" id="cd03469">
    <property type="entry name" value="Rieske_RO_Alpha_N"/>
    <property type="match status" value="1"/>
</dbReference>
<keyword evidence="8" id="KW-0223">Dioxygenase</keyword>
<organism evidence="8 9">
    <name type="scientific">Novosphingobium olei</name>
    <dbReference type="NCBI Taxonomy" id="2728851"/>
    <lineage>
        <taxon>Bacteria</taxon>
        <taxon>Pseudomonadati</taxon>
        <taxon>Pseudomonadota</taxon>
        <taxon>Alphaproteobacteria</taxon>
        <taxon>Sphingomonadales</taxon>
        <taxon>Sphingomonadaceae</taxon>
        <taxon>Novosphingobium</taxon>
    </lineage>
</organism>
<keyword evidence="2" id="KW-0001">2Fe-2S</keyword>
<dbReference type="PRINTS" id="PR00090">
    <property type="entry name" value="RNGDIOXGNASE"/>
</dbReference>
<evidence type="ECO:0000256" key="3">
    <source>
        <dbReference type="ARBA" id="ARBA00022723"/>
    </source>
</evidence>
<reference evidence="8 9" key="1">
    <citation type="submission" date="2020-04" db="EMBL/GenBank/DDBJ databases">
        <title>Novosphingobium sp. TW-4 isolated from soil.</title>
        <authorList>
            <person name="Dahal R.H."/>
            <person name="Chaudhary D.K."/>
        </authorList>
    </citation>
    <scope>NUCLEOTIDE SEQUENCE [LARGE SCALE GENOMIC DNA]</scope>
    <source>
        <strain evidence="8 9">TW-4</strain>
    </source>
</reference>
<dbReference type="PANTHER" id="PTHR43756:SF5">
    <property type="entry name" value="CHOLINE MONOOXYGENASE, CHLOROPLASTIC"/>
    <property type="match status" value="1"/>
</dbReference>
<keyword evidence="9" id="KW-1185">Reference proteome</keyword>
<evidence type="ECO:0000256" key="6">
    <source>
        <dbReference type="ARBA" id="ARBA00023014"/>
    </source>
</evidence>
<keyword evidence="5" id="KW-0408">Iron</keyword>
<proteinExistence type="predicted"/>
<dbReference type="PANTHER" id="PTHR43756">
    <property type="entry name" value="CHOLINE MONOOXYGENASE, CHLOROPLASTIC"/>
    <property type="match status" value="1"/>
</dbReference>
<evidence type="ECO:0000256" key="4">
    <source>
        <dbReference type="ARBA" id="ARBA00023002"/>
    </source>
</evidence>
<sequence>MNENSASFAALDGRDPANLRGDPITGDRYYSKEFAQKEWDGLWSRIWHVAGRTAEIPEPGDFLVHTFMKESVICIRQDDGSIRAFYNSCRHRGMRMVAESSSLEAITCPYHGWKWGKDGVLQFAQDGHDFPQGDPCGKLSLKELRCDTWGGFVWYTMDPKAEPLLDYLDPMPQLYKNYPMDTAVRVAWYRIALNANWKFVTDNFSESYHTRTAHPQVPPWIDQDVDTARHEMWPRGHGRTVQPMRPSLSDRLPEGVPHPFEAILQQWDIDPSSYASYEDMAMQGWLDLKAAKRRLWQERGYVHYKDMDDEQITDSPHTVIFPNVTISFLPDNLIFFRSEPHPEDPEKCFFDLWCMAFPVEGQETCQSIMAGEKPLREVETCEHRDFDGGRGIPELAGQIVYQDMELAEGMQAGMHSKGYEDAYLPAQETRVRFFHEVLNDWLEGRR</sequence>
<name>A0A7Y0BNT1_9SPHN</name>
<keyword evidence="3" id="KW-0479">Metal-binding</keyword>
<dbReference type="Pfam" id="PF00355">
    <property type="entry name" value="Rieske"/>
    <property type="match status" value="1"/>
</dbReference>
<evidence type="ECO:0000313" key="9">
    <source>
        <dbReference type="Proteomes" id="UP000583556"/>
    </source>
</evidence>
<comment type="cofactor">
    <cofactor evidence="1">
        <name>Fe cation</name>
        <dbReference type="ChEBI" id="CHEBI:24875"/>
    </cofactor>
</comment>
<protein>
    <submittedName>
        <fullName evidence="8">Aromatic ring-hydroxylating dioxygenase subunit alpha</fullName>
    </submittedName>
</protein>
<dbReference type="SUPFAM" id="SSF55961">
    <property type="entry name" value="Bet v1-like"/>
    <property type="match status" value="1"/>
</dbReference>
<feature type="domain" description="Rieske" evidence="7">
    <location>
        <begin position="47"/>
        <end position="155"/>
    </location>
</feature>